<dbReference type="InterPro" id="IPR007110">
    <property type="entry name" value="Ig-like_dom"/>
</dbReference>
<feature type="chain" id="PRO_5029650734" description="Ig-like domain-containing protein" evidence="2">
    <location>
        <begin position="20"/>
        <end position="313"/>
    </location>
</feature>
<reference evidence="4 5" key="1">
    <citation type="submission" date="2020-04" db="EMBL/GenBank/DDBJ databases">
        <title>Chromosome-level genome assembly of a cyprinid fish Onychostoma macrolepis by integration of Nanopore Sequencing, Bionano and Hi-C technology.</title>
        <authorList>
            <person name="Wang D."/>
        </authorList>
    </citation>
    <scope>NUCLEOTIDE SEQUENCE [LARGE SCALE GENOMIC DNA]</scope>
    <source>
        <strain evidence="4">SWU-2019</strain>
        <tissue evidence="4">Muscle</tissue>
    </source>
</reference>
<dbReference type="SMART" id="SM00409">
    <property type="entry name" value="IG"/>
    <property type="match status" value="2"/>
</dbReference>
<dbReference type="SUPFAM" id="SSF48726">
    <property type="entry name" value="Immunoglobulin"/>
    <property type="match status" value="2"/>
</dbReference>
<dbReference type="InterPro" id="IPR013106">
    <property type="entry name" value="Ig_V-set"/>
</dbReference>
<dbReference type="InterPro" id="IPR036179">
    <property type="entry name" value="Ig-like_dom_sf"/>
</dbReference>
<protein>
    <recommendedName>
        <fullName evidence="3">Ig-like domain-containing protein</fullName>
    </recommendedName>
</protein>
<accession>A0A7J6BTJ7</accession>
<dbReference type="EMBL" id="JAAMOB010000022">
    <property type="protein sequence ID" value="KAF4098071.1"/>
    <property type="molecule type" value="Genomic_DNA"/>
</dbReference>
<organism evidence="4 5">
    <name type="scientific">Onychostoma macrolepis</name>
    <dbReference type="NCBI Taxonomy" id="369639"/>
    <lineage>
        <taxon>Eukaryota</taxon>
        <taxon>Metazoa</taxon>
        <taxon>Chordata</taxon>
        <taxon>Craniata</taxon>
        <taxon>Vertebrata</taxon>
        <taxon>Euteleostomi</taxon>
        <taxon>Actinopterygii</taxon>
        <taxon>Neopterygii</taxon>
        <taxon>Teleostei</taxon>
        <taxon>Ostariophysi</taxon>
        <taxon>Cypriniformes</taxon>
        <taxon>Cyprinidae</taxon>
        <taxon>Acrossocheilinae</taxon>
        <taxon>Onychostoma</taxon>
    </lineage>
</organism>
<name>A0A7J6BTJ7_9TELE</name>
<feature type="domain" description="Ig-like" evidence="3">
    <location>
        <begin position="123"/>
        <end position="232"/>
    </location>
</feature>
<feature type="transmembrane region" description="Helical" evidence="1">
    <location>
        <begin position="246"/>
        <end position="267"/>
    </location>
</feature>
<feature type="domain" description="Ig-like" evidence="3">
    <location>
        <begin position="7"/>
        <end position="118"/>
    </location>
</feature>
<dbReference type="OrthoDB" id="8616294at2759"/>
<feature type="signal peptide" evidence="2">
    <location>
        <begin position="1"/>
        <end position="19"/>
    </location>
</feature>
<proteinExistence type="predicted"/>
<sequence>MKNTFKPALFVLLMCGVFGADEVKAVSVMEGDSVTLNPDLTQIQGFLEIEWHFKDQLIAYTDGSKPTYPEDERFRDRLKLDHKTGSLTITNMKTKHSGLYNLQIELNSGLLPVNFTVTVYDSPSVIDAVKGEMKIESVKEGDPVTLQTDVTQLSRDELIVWRFGEEGKLIAKADIEAKSSPLYDTEESFRGRLELDQTGSLIITNTRTTDSGLYKVKISRKNQTVYKRFTVTVSDQTRESGLSSGAVAGIVVLLCVAAAAAAGVIYYRHKISELQKQTLTVKEGDPVTLKPNKEIKKDDKIEWQFGDKSSRLA</sequence>
<evidence type="ECO:0000256" key="1">
    <source>
        <dbReference type="SAM" id="Phobius"/>
    </source>
</evidence>
<keyword evidence="5" id="KW-1185">Reference proteome</keyword>
<dbReference type="PANTHER" id="PTHR21063:SF4">
    <property type="entry name" value="CD48 ANTIGEN-RELATED"/>
    <property type="match status" value="1"/>
</dbReference>
<evidence type="ECO:0000256" key="2">
    <source>
        <dbReference type="SAM" id="SignalP"/>
    </source>
</evidence>
<gene>
    <name evidence="4" type="ORF">G5714_022079</name>
</gene>
<dbReference type="PANTHER" id="PTHR21063">
    <property type="entry name" value="LFA-3"/>
    <property type="match status" value="1"/>
</dbReference>
<dbReference type="Gene3D" id="2.60.40.10">
    <property type="entry name" value="Immunoglobulins"/>
    <property type="match status" value="3"/>
</dbReference>
<keyword evidence="1" id="KW-1133">Transmembrane helix</keyword>
<dbReference type="PROSITE" id="PS50835">
    <property type="entry name" value="IG_LIKE"/>
    <property type="match status" value="2"/>
</dbReference>
<dbReference type="InterPro" id="IPR013783">
    <property type="entry name" value="Ig-like_fold"/>
</dbReference>
<keyword evidence="1" id="KW-0472">Membrane</keyword>
<comment type="caution">
    <text evidence="4">The sequence shown here is derived from an EMBL/GenBank/DDBJ whole genome shotgun (WGS) entry which is preliminary data.</text>
</comment>
<dbReference type="Pfam" id="PF07686">
    <property type="entry name" value="V-set"/>
    <property type="match status" value="2"/>
</dbReference>
<dbReference type="InterPro" id="IPR003599">
    <property type="entry name" value="Ig_sub"/>
</dbReference>
<evidence type="ECO:0000259" key="3">
    <source>
        <dbReference type="PROSITE" id="PS50835"/>
    </source>
</evidence>
<keyword evidence="1" id="KW-0812">Transmembrane</keyword>
<dbReference type="AlphaFoldDB" id="A0A7J6BTJ7"/>
<keyword evidence="2" id="KW-0732">Signal</keyword>
<dbReference type="Proteomes" id="UP000579812">
    <property type="component" value="Unassembled WGS sequence"/>
</dbReference>
<evidence type="ECO:0000313" key="5">
    <source>
        <dbReference type="Proteomes" id="UP000579812"/>
    </source>
</evidence>
<evidence type="ECO:0000313" key="4">
    <source>
        <dbReference type="EMBL" id="KAF4098071.1"/>
    </source>
</evidence>